<dbReference type="EMBL" id="QFGA01000001">
    <property type="protein sequence ID" value="TEB08173.1"/>
    <property type="molecule type" value="Genomic_DNA"/>
</dbReference>
<dbReference type="GO" id="GO:0006355">
    <property type="term" value="P:regulation of DNA-templated transcription"/>
    <property type="evidence" value="ECO:0007669"/>
    <property type="project" value="InterPro"/>
</dbReference>
<dbReference type="AlphaFoldDB" id="A0A4Y7RHA4"/>
<protein>
    <submittedName>
        <fullName evidence="1">RelB antitoxin</fullName>
    </submittedName>
</protein>
<comment type="caution">
    <text evidence="1">The sequence shown here is derived from an EMBL/GenBank/DDBJ whole genome shotgun (WGS) entry which is preliminary data.</text>
</comment>
<organism evidence="1 2">
    <name type="scientific">Pelotomaculum schinkii</name>
    <dbReference type="NCBI Taxonomy" id="78350"/>
    <lineage>
        <taxon>Bacteria</taxon>
        <taxon>Bacillati</taxon>
        <taxon>Bacillota</taxon>
        <taxon>Clostridia</taxon>
        <taxon>Eubacteriales</taxon>
        <taxon>Desulfotomaculaceae</taxon>
        <taxon>Pelotomaculum</taxon>
    </lineage>
</organism>
<dbReference type="InterPro" id="IPR007337">
    <property type="entry name" value="RelB/DinJ"/>
</dbReference>
<keyword evidence="2" id="KW-1185">Reference proteome</keyword>
<dbReference type="Pfam" id="PF04221">
    <property type="entry name" value="RelB"/>
    <property type="match status" value="1"/>
</dbReference>
<dbReference type="RefSeq" id="WP_134218775.1">
    <property type="nucleotide sequence ID" value="NZ_QFGA01000001.1"/>
</dbReference>
<gene>
    <name evidence="1" type="ORF">Psch_01728</name>
</gene>
<name>A0A4Y7RHA4_9FIRM</name>
<dbReference type="InterPro" id="IPR013321">
    <property type="entry name" value="Arc_rbn_hlx_hlx"/>
</dbReference>
<sequence>MSEYNTPNVTNAAKTSSFQMRINPEIKQKAEMIFAKYGLTLTNAVNIFIQQSLNAGGLPFLVSQENAEYLKAKAMKQLVSEVEKGWQSVKTDADWIPEDDMYSRLGVEK</sequence>
<accession>A0A4Y7RHA4</accession>
<proteinExistence type="predicted"/>
<dbReference type="NCBIfam" id="TIGR02384">
    <property type="entry name" value="RelB_DinJ"/>
    <property type="match status" value="1"/>
</dbReference>
<dbReference type="Gene3D" id="1.10.1220.10">
    <property type="entry name" value="Met repressor-like"/>
    <property type="match status" value="1"/>
</dbReference>
<reference evidence="1 2" key="1">
    <citation type="journal article" date="2018" name="Environ. Microbiol.">
        <title>Novel energy conservation strategies and behaviour of Pelotomaculum schinkii driving syntrophic propionate catabolism.</title>
        <authorList>
            <person name="Hidalgo-Ahumada C.A.P."/>
            <person name="Nobu M.K."/>
            <person name="Narihiro T."/>
            <person name="Tamaki H."/>
            <person name="Liu W.T."/>
            <person name="Kamagata Y."/>
            <person name="Stams A.J.M."/>
            <person name="Imachi H."/>
            <person name="Sousa D.Z."/>
        </authorList>
    </citation>
    <scope>NUCLEOTIDE SEQUENCE [LARGE SCALE GENOMIC DNA]</scope>
    <source>
        <strain evidence="1 2">HH</strain>
    </source>
</reference>
<evidence type="ECO:0000313" key="1">
    <source>
        <dbReference type="EMBL" id="TEB08173.1"/>
    </source>
</evidence>
<evidence type="ECO:0000313" key="2">
    <source>
        <dbReference type="Proteomes" id="UP000298324"/>
    </source>
</evidence>
<dbReference type="Proteomes" id="UP000298324">
    <property type="component" value="Unassembled WGS sequence"/>
</dbReference>